<organism evidence="2 3">
    <name type="scientific">Clostridium phage phiCD38-2</name>
    <dbReference type="NCBI Taxonomy" id="1032362"/>
    <lineage>
        <taxon>Viruses</taxon>
        <taxon>Duplodnaviria</taxon>
        <taxon>Heunggongvirae</taxon>
        <taxon>Uroviricota</taxon>
        <taxon>Caudoviricetes</taxon>
        <taxon>Leicestervirus</taxon>
        <taxon>Leicestervirus CD382</taxon>
    </lineage>
</organism>
<dbReference type="KEGG" id="vg:10618645"/>
<dbReference type="RefSeq" id="YP_004508412.1">
    <property type="nucleotide sequence ID" value="NC_015568.1"/>
</dbReference>
<dbReference type="Proteomes" id="UP000009243">
    <property type="component" value="Segment"/>
</dbReference>
<protein>
    <submittedName>
        <fullName evidence="2">Putative secreted protein</fullName>
    </submittedName>
</protein>
<feature type="transmembrane region" description="Helical" evidence="1">
    <location>
        <begin position="7"/>
        <end position="26"/>
    </location>
</feature>
<sequence length="61" mass="7378">MCIDSTLFLEYRLLSLAKIIITYIYIKKDLVYILSLLKCSILENIFLKYNLFSKRVYFFII</sequence>
<keyword evidence="3" id="KW-1185">Reference proteome</keyword>
<keyword evidence="1" id="KW-1133">Transmembrane helix</keyword>
<dbReference type="GeneID" id="10618645"/>
<evidence type="ECO:0000313" key="3">
    <source>
        <dbReference type="Proteomes" id="UP000009243"/>
    </source>
</evidence>
<proteinExistence type="predicted"/>
<reference evidence="2 3" key="1">
    <citation type="journal article" date="2011" name="J. Bacteriol.">
        <title>Prophage-Stimulated Toxin Production in Clostridium difficile NAP1/027 Lysogens.</title>
        <authorList>
            <person name="Sekulovic O."/>
            <person name="Meessen-Pinard M."/>
            <person name="Fortier L.C."/>
        </authorList>
    </citation>
    <scope>NUCLEOTIDE SEQUENCE [LARGE SCALE GENOMIC DNA]</scope>
</reference>
<dbReference type="EMBL" id="HM568888">
    <property type="protein sequence ID" value="AEF56909.1"/>
    <property type="molecule type" value="Genomic_DNA"/>
</dbReference>
<gene>
    <name evidence="2" type="ORF">phiCD38-2_gp34</name>
</gene>
<evidence type="ECO:0000313" key="2">
    <source>
        <dbReference type="EMBL" id="AEF56909.1"/>
    </source>
</evidence>
<evidence type="ECO:0000256" key="1">
    <source>
        <dbReference type="SAM" id="Phobius"/>
    </source>
</evidence>
<feature type="transmembrane region" description="Helical" evidence="1">
    <location>
        <begin position="32"/>
        <end position="51"/>
    </location>
</feature>
<keyword evidence="1" id="KW-0812">Transmembrane</keyword>
<name>F6K8N3_9CAUD</name>
<keyword evidence="1" id="KW-0472">Membrane</keyword>
<accession>F6K8N3</accession>